<organism evidence="3 4">
    <name type="scientific">Streptomyces bingchenggensis (strain BCW-1)</name>
    <dbReference type="NCBI Taxonomy" id="749414"/>
    <lineage>
        <taxon>Bacteria</taxon>
        <taxon>Bacillati</taxon>
        <taxon>Actinomycetota</taxon>
        <taxon>Actinomycetes</taxon>
        <taxon>Kitasatosporales</taxon>
        <taxon>Streptomycetaceae</taxon>
        <taxon>Streptomyces</taxon>
    </lineage>
</organism>
<evidence type="ECO:0000259" key="2">
    <source>
        <dbReference type="Pfam" id="PF08327"/>
    </source>
</evidence>
<dbReference type="EMBL" id="CP002047">
    <property type="protein sequence ID" value="ADI11958.1"/>
    <property type="molecule type" value="Genomic_DNA"/>
</dbReference>
<dbReference type="Gene3D" id="3.30.530.20">
    <property type="match status" value="1"/>
</dbReference>
<dbReference type="PATRIC" id="fig|749414.3.peg.9104"/>
<dbReference type="Proteomes" id="UP000000377">
    <property type="component" value="Chromosome"/>
</dbReference>
<dbReference type="RefSeq" id="WP_014181405.1">
    <property type="nucleotide sequence ID" value="NC_016582.1"/>
</dbReference>
<keyword evidence="4" id="KW-1185">Reference proteome</keyword>
<dbReference type="eggNOG" id="COG3832">
    <property type="taxonomic scope" value="Bacteria"/>
</dbReference>
<reference evidence="3 4" key="1">
    <citation type="journal article" date="2010" name="J. Bacteriol.">
        <title>Genome sequence of the milbemycin-producing bacterium Streptomyces bingchenggensis.</title>
        <authorList>
            <person name="Wang X.J."/>
            <person name="Yan Y.J."/>
            <person name="Zhang B."/>
            <person name="An J."/>
            <person name="Wang J.J."/>
            <person name="Tian J."/>
            <person name="Jiang L."/>
            <person name="Chen Y.H."/>
            <person name="Huang S.X."/>
            <person name="Yin M."/>
            <person name="Zhang J."/>
            <person name="Gao A.L."/>
            <person name="Liu C.X."/>
            <person name="Zhu Z.X."/>
            <person name="Xiang W.S."/>
        </authorList>
    </citation>
    <scope>NUCLEOTIDE SEQUENCE [LARGE SCALE GENOMIC DNA]</scope>
    <source>
        <strain evidence="3 4">BCW-1</strain>
    </source>
</reference>
<sequence>MSVTSLDKDFDSLTLTLIADFTAPVERVWRLWADPRQLERWWGPPTYPATMEQHDLTPGGEVAYFMTGPEGDKHHGWWRITSVNPPTSLEFTDGFANPDGTPAADMPTTTVQVLLTETDGGTRMELRSAYDSREQMERMLEMGMAEGLQQAVGQMDALLVD</sequence>
<evidence type="ECO:0000256" key="1">
    <source>
        <dbReference type="ARBA" id="ARBA00006817"/>
    </source>
</evidence>
<dbReference type="KEGG" id="sbh:SBI_08840"/>
<feature type="domain" description="Activator of Hsp90 ATPase homologue 1/2-like C-terminal" evidence="2">
    <location>
        <begin position="23"/>
        <end position="159"/>
    </location>
</feature>
<evidence type="ECO:0000313" key="3">
    <source>
        <dbReference type="EMBL" id="ADI11958.1"/>
    </source>
</evidence>
<dbReference type="CDD" id="cd07814">
    <property type="entry name" value="SRPBCC_CalC_Aha1-like"/>
    <property type="match status" value="1"/>
</dbReference>
<dbReference type="InterPro" id="IPR023393">
    <property type="entry name" value="START-like_dom_sf"/>
</dbReference>
<dbReference type="InterPro" id="IPR013538">
    <property type="entry name" value="ASHA1/2-like_C"/>
</dbReference>
<dbReference type="AlphaFoldDB" id="D7BY78"/>
<accession>D7BY78</accession>
<dbReference type="STRING" id="749414.SBI_08840"/>
<dbReference type="SUPFAM" id="SSF55961">
    <property type="entry name" value="Bet v1-like"/>
    <property type="match status" value="1"/>
</dbReference>
<name>D7BY78_STRBB</name>
<evidence type="ECO:0000313" key="4">
    <source>
        <dbReference type="Proteomes" id="UP000000377"/>
    </source>
</evidence>
<comment type="similarity">
    <text evidence="1">Belongs to the AHA1 family.</text>
</comment>
<protein>
    <submittedName>
        <fullName evidence="3">Activator of Hsp90 ATPase 1 family protein</fullName>
    </submittedName>
</protein>
<dbReference type="Pfam" id="PF08327">
    <property type="entry name" value="AHSA1"/>
    <property type="match status" value="1"/>
</dbReference>
<dbReference type="HOGENOM" id="CLU_108923_6_0_11"/>
<gene>
    <name evidence="3" type="ordered locus">SBI_08840</name>
</gene>
<proteinExistence type="inferred from homology"/>